<dbReference type="AlphaFoldDB" id="Q13GC8"/>
<protein>
    <recommendedName>
        <fullName evidence="1">Carboxymuconolactone decarboxylase-like domain-containing protein</fullName>
    </recommendedName>
</protein>
<proteinExistence type="predicted"/>
<evidence type="ECO:0000313" key="2">
    <source>
        <dbReference type="EMBL" id="ABE36861.1"/>
    </source>
</evidence>
<gene>
    <name evidence="2" type="ORF">Bxe_C0988</name>
</gene>
<sequence>MTTKADVFIPINPRPPMARIAYPDTHSPDIAPLATRIVAERGKLLNLYSMLLHSPPVAEGWLAFLTAIRQKSSLPARIRELVIMRIAVVNGAAYEFQQHRPIALAAGLSEAQIDALQVDDLEGLEDTDRAVLCYCDMMTKNVHVTDEVFDPVKRYLGEREIVELTATIAAYNMVSRFLEALQVDHD</sequence>
<dbReference type="InterPro" id="IPR003779">
    <property type="entry name" value="CMD-like"/>
</dbReference>
<dbReference type="Gene3D" id="1.20.1290.10">
    <property type="entry name" value="AhpD-like"/>
    <property type="match status" value="1"/>
</dbReference>
<dbReference type="Proteomes" id="UP000001817">
    <property type="component" value="Chromosome 3"/>
</dbReference>
<accession>Q13GC8</accession>
<evidence type="ECO:0000259" key="1">
    <source>
        <dbReference type="Pfam" id="PF02627"/>
    </source>
</evidence>
<dbReference type="eggNOG" id="COG2128">
    <property type="taxonomic scope" value="Bacteria"/>
</dbReference>
<reference evidence="2 3" key="1">
    <citation type="journal article" date="2006" name="Proc. Natl. Acad. Sci. U.S.A.">
        <title>Burkholderia xenovorans LB400 harbors a multi-replicon, 9.73-Mbp genome shaped for versatility.</title>
        <authorList>
            <person name="Chain P.S."/>
            <person name="Denef V.J."/>
            <person name="Konstantinidis K.T."/>
            <person name="Vergez L.M."/>
            <person name="Agullo L."/>
            <person name="Reyes V.L."/>
            <person name="Hauser L."/>
            <person name="Cordova M."/>
            <person name="Gomez L."/>
            <person name="Gonzalez M."/>
            <person name="Land M."/>
            <person name="Lao V."/>
            <person name="Larimer F."/>
            <person name="LiPuma J.J."/>
            <person name="Mahenthiralingam E."/>
            <person name="Malfatti S.A."/>
            <person name="Marx C.J."/>
            <person name="Parnell J.J."/>
            <person name="Ramette A."/>
            <person name="Richardson P."/>
            <person name="Seeger M."/>
            <person name="Smith D."/>
            <person name="Spilker T."/>
            <person name="Sul W.J."/>
            <person name="Tsoi T.V."/>
            <person name="Ulrich L.E."/>
            <person name="Zhulin I.B."/>
            <person name="Tiedje J.M."/>
        </authorList>
    </citation>
    <scope>NUCLEOTIDE SEQUENCE [LARGE SCALE GENOMIC DNA]</scope>
    <source>
        <strain evidence="2 3">LB400</strain>
    </source>
</reference>
<feature type="domain" description="Carboxymuconolactone decarboxylase-like" evidence="1">
    <location>
        <begin position="55"/>
        <end position="116"/>
    </location>
</feature>
<dbReference type="SUPFAM" id="SSF69118">
    <property type="entry name" value="AhpD-like"/>
    <property type="match status" value="1"/>
</dbReference>
<dbReference type="PANTHER" id="PTHR34846:SF11">
    <property type="entry name" value="4-CARBOXYMUCONOLACTONE DECARBOXYLASE FAMILY PROTEIN (AFU_ORTHOLOGUE AFUA_6G11590)"/>
    <property type="match status" value="1"/>
</dbReference>
<name>Q13GC8_PARXL</name>
<keyword evidence="3" id="KW-1185">Reference proteome</keyword>
<dbReference type="Pfam" id="PF02627">
    <property type="entry name" value="CMD"/>
    <property type="match status" value="1"/>
</dbReference>
<dbReference type="InterPro" id="IPR029032">
    <property type="entry name" value="AhpD-like"/>
</dbReference>
<organism evidence="2 3">
    <name type="scientific">Paraburkholderia xenovorans (strain LB400)</name>
    <dbReference type="NCBI Taxonomy" id="266265"/>
    <lineage>
        <taxon>Bacteria</taxon>
        <taxon>Pseudomonadati</taxon>
        <taxon>Pseudomonadota</taxon>
        <taxon>Betaproteobacteria</taxon>
        <taxon>Burkholderiales</taxon>
        <taxon>Burkholderiaceae</taxon>
        <taxon>Paraburkholderia</taxon>
    </lineage>
</organism>
<dbReference type="STRING" id="266265.Bxe_C0988"/>
<dbReference type="EMBL" id="CP000272">
    <property type="protein sequence ID" value="ABE36861.1"/>
    <property type="molecule type" value="Genomic_DNA"/>
</dbReference>
<dbReference type="PANTHER" id="PTHR34846">
    <property type="entry name" value="4-CARBOXYMUCONOLACTONE DECARBOXYLASE FAMILY PROTEIN (AFU_ORTHOLOGUE AFUA_6G11590)"/>
    <property type="match status" value="1"/>
</dbReference>
<dbReference type="KEGG" id="bxe:Bxe_C0988"/>
<evidence type="ECO:0000313" key="3">
    <source>
        <dbReference type="Proteomes" id="UP000001817"/>
    </source>
</evidence>
<dbReference type="GO" id="GO:0051920">
    <property type="term" value="F:peroxiredoxin activity"/>
    <property type="evidence" value="ECO:0007669"/>
    <property type="project" value="InterPro"/>
</dbReference>